<reference evidence="2 3" key="1">
    <citation type="submission" date="2018-03" db="EMBL/GenBank/DDBJ databases">
        <title>Draft genome sequences of four Enterococcus mundtii strains isolated from beef slaughterhouses in Kenya.</title>
        <authorList>
            <person name="Wambui J."/>
            <person name="Stevens M."/>
            <person name="Njage P."/>
            <person name="Stephan R."/>
            <person name="Tasara T."/>
        </authorList>
    </citation>
    <scope>NUCLEOTIDE SEQUENCE [LARGE SCALE GENOMIC DNA]</scope>
    <source>
        <strain evidence="2 3">H18-EM</strain>
    </source>
</reference>
<dbReference type="Proteomes" id="UP000244022">
    <property type="component" value="Unassembled WGS sequence"/>
</dbReference>
<name>A0A2T5DFR2_ENTMU</name>
<accession>A0A2T5DFR2</accession>
<proteinExistence type="predicted"/>
<gene>
    <name evidence="2" type="ORF">C6N14_02160</name>
</gene>
<evidence type="ECO:0000313" key="3">
    <source>
        <dbReference type="Proteomes" id="UP000244022"/>
    </source>
</evidence>
<comment type="caution">
    <text evidence="2">The sequence shown here is derived from an EMBL/GenBank/DDBJ whole genome shotgun (WGS) entry which is preliminary data.</text>
</comment>
<dbReference type="EMBL" id="PYGR01000005">
    <property type="protein sequence ID" value="PTO36913.1"/>
    <property type="molecule type" value="Genomic_DNA"/>
</dbReference>
<protein>
    <recommendedName>
        <fullName evidence="4">WxL domain-containing protein</fullName>
    </recommendedName>
</protein>
<dbReference type="SUPFAM" id="SSF51126">
    <property type="entry name" value="Pectin lyase-like"/>
    <property type="match status" value="1"/>
</dbReference>
<sequence>MKLYRKQFINWIFVLFISLLFLNQAVYAENNLADQTIKQSLSQSEKREENQGTDDSVLGNERREGSPSGSSRLARAIGGTGTEADPFTVASRTELSEAMNAINTDPGAGPYHIQFTADIIFVSSSLYDIYKDVIIDGQGFYMYASSQNQGTYLFRIQTPNINMTIKNLNFGKEGYINGGGNEISTLPASGIVTSANASIPFHLSVENITVYSNYVGRRFFTENQESTITFYGENTIAVEDAFLIPQSSIIDMWHVTFAENSITHLNSGSSLPNSAIFYPRLATGQSSTDQRLQIQLEDNSEVIINANIPQLGITPVGYDLYVGQGSRLVYESSGSANIGLAQQVSTATSVINVEKDAQLTFNTNSDFSPILTPSSKVMFNVNEPELIRFKKRSTIVVSSLGGFQFNRLDGESGEIGGYQFNAQDRYGQAVSKDITTGQLFDLSTIGVTNEVIYQKKFDIQTVDTSPEVDLDLSELTTTIETVTPSNRPLTNHQFILSKEPLWSGTSINTEAAQTQITTTTPATSGVLAIETSETEQTWKQEKLHAGTYYIYVKVTGVIQEDPELQKYLSNSLWKEIVVDVPKSVLSVEVPLEKFFTAREAGEFDELAAAQPIISHSNFPIDFSVTEVTEHSIEETPVNLVNDVLQDAHKHLRLHLAATNGQHSGPLTLGENQSDSIEVLPFVNDPLKLYLKGEYSGPIFDKHDVRYRFIYTLTAQS</sequence>
<evidence type="ECO:0000256" key="1">
    <source>
        <dbReference type="SAM" id="MobiDB-lite"/>
    </source>
</evidence>
<feature type="region of interest" description="Disordered" evidence="1">
    <location>
        <begin position="41"/>
        <end position="85"/>
    </location>
</feature>
<evidence type="ECO:0000313" key="2">
    <source>
        <dbReference type="EMBL" id="PTO36913.1"/>
    </source>
</evidence>
<organism evidence="2 3">
    <name type="scientific">Enterococcus mundtii</name>
    <dbReference type="NCBI Taxonomy" id="53346"/>
    <lineage>
        <taxon>Bacteria</taxon>
        <taxon>Bacillati</taxon>
        <taxon>Bacillota</taxon>
        <taxon>Bacilli</taxon>
        <taxon>Lactobacillales</taxon>
        <taxon>Enterococcaceae</taxon>
        <taxon>Enterococcus</taxon>
    </lineage>
</organism>
<dbReference type="InterPro" id="IPR011050">
    <property type="entry name" value="Pectin_lyase_fold/virulence"/>
</dbReference>
<dbReference type="RefSeq" id="WP_108145447.1">
    <property type="nucleotide sequence ID" value="NZ_PYGR01000005.1"/>
</dbReference>
<evidence type="ECO:0008006" key="4">
    <source>
        <dbReference type="Google" id="ProtNLM"/>
    </source>
</evidence>
<dbReference type="AlphaFoldDB" id="A0A2T5DFR2"/>